<feature type="domain" description="Big-1" evidence="2">
    <location>
        <begin position="589"/>
        <end position="673"/>
    </location>
</feature>
<dbReference type="EMBL" id="FMXB01000002">
    <property type="protein sequence ID" value="SDA40147.1"/>
    <property type="molecule type" value="Genomic_DNA"/>
</dbReference>
<dbReference type="SMART" id="SM00634">
    <property type="entry name" value="BID_1"/>
    <property type="match status" value="2"/>
</dbReference>
<evidence type="ECO:0000313" key="3">
    <source>
        <dbReference type="EMBL" id="SDA40147.1"/>
    </source>
</evidence>
<dbReference type="Proteomes" id="UP000323439">
    <property type="component" value="Unassembled WGS sequence"/>
</dbReference>
<sequence>MFKRVLVILLFFCIILSPVYAEDTNLTELQISPEDIITVQSPDDSSTFVELANMSNCECCSFVIQERDETAFGFRQDGPMNGHGLLLTATQWYGVNVMKQEIDTPYEYFCHAIITEDGWVFSEGGSQYNDSSRAMEQIAATMRANNDISADYLNQAKNILARYGYGHFLIKAPDGRYGVAFANTYFKGLLQVGQFLVVPNYYSYYFSGNYNKYSSNPIDAIIIMCSYESSGYHRKNLMTYDYKVHESEIGVSYGIDIFATNDNGRNVGRSTGNMVTHFYYNGQYHSPNEIPQNPGKVFVATHIFKTTEFKNVIQLISRPYNLVVGVQESIYYRINFIHAARTILFDLGDNVEFISAVTSHGSYKFNPQNHVLYWYTPASGDSRDIIINFCPLSDGNHKLHAEIEAMEESYDLGYYVSPYGAYISTSDVTKYVGGSEGLVVRLADKNNFIPDGEKVAISLNGKTYYREINHDGYVSLAINLASGEYNAVVSYDGKLGKNRTSAKITVKPTAFGKDIEKYYKNGTQYYASFLDTSGNPLKNTAVKFNINGVFYTRNTDASGVAKLNINLAPGKYVITAINTNNDKVSNTILVRPVLVENRDVVKYYRNDTQYTLKVIDGEGNPLSGAKVTFNINGVFYTRTSDENATVKLNINLAPGSYIITATYDGASVSNNIRVLTRLYTHDLFMNCRDGTRFRAVVLNEGGGLMPNQNVTFNINGVFYNRTSDSNGVVSLKINLDPGKYLITSSWNDYAVSNTITVKSN</sequence>
<organism evidence="3 4">
    <name type="scientific">Methanobrevibacter millerae</name>
    <dbReference type="NCBI Taxonomy" id="230361"/>
    <lineage>
        <taxon>Archaea</taxon>
        <taxon>Methanobacteriati</taxon>
        <taxon>Methanobacteriota</taxon>
        <taxon>Methanomada group</taxon>
        <taxon>Methanobacteria</taxon>
        <taxon>Methanobacteriales</taxon>
        <taxon>Methanobacteriaceae</taxon>
        <taxon>Methanobrevibacter</taxon>
    </lineage>
</organism>
<accession>A0A1G5V4D9</accession>
<reference evidence="3 4" key="1">
    <citation type="submission" date="2016-10" db="EMBL/GenBank/DDBJ databases">
        <authorList>
            <person name="Varghese N."/>
            <person name="Submissions S."/>
        </authorList>
    </citation>
    <scope>NUCLEOTIDE SEQUENCE [LARGE SCALE GENOMIC DNA]</scope>
    <source>
        <strain evidence="3 4">DSM 16643</strain>
    </source>
</reference>
<dbReference type="InterPro" id="IPR013783">
    <property type="entry name" value="Ig-like_fold"/>
</dbReference>
<dbReference type="Gene3D" id="2.60.40.10">
    <property type="entry name" value="Immunoglobulins"/>
    <property type="match status" value="1"/>
</dbReference>
<evidence type="ECO:0000256" key="1">
    <source>
        <dbReference type="ARBA" id="ARBA00010116"/>
    </source>
</evidence>
<dbReference type="InterPro" id="IPR003344">
    <property type="entry name" value="Big_1_dom"/>
</dbReference>
<dbReference type="OrthoDB" id="81290at2157"/>
<proteinExistence type="inferred from homology"/>
<evidence type="ECO:0000259" key="2">
    <source>
        <dbReference type="SMART" id="SM00634"/>
    </source>
</evidence>
<dbReference type="InterPro" id="IPR008964">
    <property type="entry name" value="Invasin/intimin_cell_adhesion"/>
</dbReference>
<name>A0A1G5V4D9_9EURY</name>
<gene>
    <name evidence="3" type="ORF">SAMN02910315_00314</name>
</gene>
<evidence type="ECO:0000313" key="4">
    <source>
        <dbReference type="Proteomes" id="UP000323439"/>
    </source>
</evidence>
<keyword evidence="4" id="KW-1185">Reference proteome</keyword>
<protein>
    <recommendedName>
        <fullName evidence="2">Big-1 domain-containing protein</fullName>
    </recommendedName>
</protein>
<dbReference type="RefSeq" id="WP_149730956.1">
    <property type="nucleotide sequence ID" value="NZ_FMXB01000002.1"/>
</dbReference>
<feature type="domain" description="Big-1" evidence="2">
    <location>
        <begin position="502"/>
        <end position="588"/>
    </location>
</feature>
<comment type="similarity">
    <text evidence="1">Belongs to the intimin/invasin family.</text>
</comment>
<dbReference type="SUPFAM" id="SSF49373">
    <property type="entry name" value="Invasin/intimin cell-adhesion fragments"/>
    <property type="match status" value="1"/>
</dbReference>
<dbReference type="AlphaFoldDB" id="A0A1G5V4D9"/>